<proteinExistence type="predicted"/>
<name>A0A9D4Q8C6_RHISA</name>
<feature type="compositionally biased region" description="Basic residues" evidence="1">
    <location>
        <begin position="31"/>
        <end position="43"/>
    </location>
</feature>
<protein>
    <submittedName>
        <fullName evidence="2">Uncharacterized protein</fullName>
    </submittedName>
</protein>
<keyword evidence="3" id="KW-1185">Reference proteome</keyword>
<feature type="region of interest" description="Disordered" evidence="1">
    <location>
        <begin position="31"/>
        <end position="95"/>
    </location>
</feature>
<evidence type="ECO:0000313" key="3">
    <source>
        <dbReference type="Proteomes" id="UP000821837"/>
    </source>
</evidence>
<comment type="caution">
    <text evidence="2">The sequence shown here is derived from an EMBL/GenBank/DDBJ whole genome shotgun (WGS) entry which is preliminary data.</text>
</comment>
<organism evidence="2 3">
    <name type="scientific">Rhipicephalus sanguineus</name>
    <name type="common">Brown dog tick</name>
    <name type="synonym">Ixodes sanguineus</name>
    <dbReference type="NCBI Taxonomy" id="34632"/>
    <lineage>
        <taxon>Eukaryota</taxon>
        <taxon>Metazoa</taxon>
        <taxon>Ecdysozoa</taxon>
        <taxon>Arthropoda</taxon>
        <taxon>Chelicerata</taxon>
        <taxon>Arachnida</taxon>
        <taxon>Acari</taxon>
        <taxon>Parasitiformes</taxon>
        <taxon>Ixodida</taxon>
        <taxon>Ixodoidea</taxon>
        <taxon>Ixodidae</taxon>
        <taxon>Rhipicephalinae</taxon>
        <taxon>Rhipicephalus</taxon>
        <taxon>Rhipicephalus</taxon>
    </lineage>
</organism>
<reference evidence="2" key="2">
    <citation type="submission" date="2021-09" db="EMBL/GenBank/DDBJ databases">
        <authorList>
            <person name="Jia N."/>
            <person name="Wang J."/>
            <person name="Shi W."/>
            <person name="Du L."/>
            <person name="Sun Y."/>
            <person name="Zhan W."/>
            <person name="Jiang J."/>
            <person name="Wang Q."/>
            <person name="Zhang B."/>
            <person name="Ji P."/>
            <person name="Sakyi L.B."/>
            <person name="Cui X."/>
            <person name="Yuan T."/>
            <person name="Jiang B."/>
            <person name="Yang W."/>
            <person name="Lam T.T.-Y."/>
            <person name="Chang Q."/>
            <person name="Ding S."/>
            <person name="Wang X."/>
            <person name="Zhu J."/>
            <person name="Ruan X."/>
            <person name="Zhao L."/>
            <person name="Wei J."/>
            <person name="Que T."/>
            <person name="Du C."/>
            <person name="Cheng J."/>
            <person name="Dai P."/>
            <person name="Han X."/>
            <person name="Huang E."/>
            <person name="Gao Y."/>
            <person name="Liu J."/>
            <person name="Shao H."/>
            <person name="Ye R."/>
            <person name="Li L."/>
            <person name="Wei W."/>
            <person name="Wang X."/>
            <person name="Wang C."/>
            <person name="Huo Q."/>
            <person name="Li W."/>
            <person name="Guo W."/>
            <person name="Chen H."/>
            <person name="Chen S."/>
            <person name="Zhou L."/>
            <person name="Zhou L."/>
            <person name="Ni X."/>
            <person name="Tian J."/>
            <person name="Zhou Y."/>
            <person name="Sheng Y."/>
            <person name="Liu T."/>
            <person name="Pan Y."/>
            <person name="Xia L."/>
            <person name="Li J."/>
            <person name="Zhao F."/>
            <person name="Cao W."/>
        </authorList>
    </citation>
    <scope>NUCLEOTIDE SEQUENCE</scope>
    <source>
        <strain evidence="2">Rsan-2018</strain>
        <tissue evidence="2">Larvae</tissue>
    </source>
</reference>
<evidence type="ECO:0000256" key="1">
    <source>
        <dbReference type="SAM" id="MobiDB-lite"/>
    </source>
</evidence>
<reference evidence="2" key="1">
    <citation type="journal article" date="2020" name="Cell">
        <title>Large-Scale Comparative Analyses of Tick Genomes Elucidate Their Genetic Diversity and Vector Capacities.</title>
        <authorList>
            <consortium name="Tick Genome and Microbiome Consortium (TIGMIC)"/>
            <person name="Jia N."/>
            <person name="Wang J."/>
            <person name="Shi W."/>
            <person name="Du L."/>
            <person name="Sun Y."/>
            <person name="Zhan W."/>
            <person name="Jiang J.F."/>
            <person name="Wang Q."/>
            <person name="Zhang B."/>
            <person name="Ji P."/>
            <person name="Bell-Sakyi L."/>
            <person name="Cui X.M."/>
            <person name="Yuan T.T."/>
            <person name="Jiang B.G."/>
            <person name="Yang W.F."/>
            <person name="Lam T.T."/>
            <person name="Chang Q.C."/>
            <person name="Ding S.J."/>
            <person name="Wang X.J."/>
            <person name="Zhu J.G."/>
            <person name="Ruan X.D."/>
            <person name="Zhao L."/>
            <person name="Wei J.T."/>
            <person name="Ye R.Z."/>
            <person name="Que T.C."/>
            <person name="Du C.H."/>
            <person name="Zhou Y.H."/>
            <person name="Cheng J.X."/>
            <person name="Dai P.F."/>
            <person name="Guo W.B."/>
            <person name="Han X.H."/>
            <person name="Huang E.J."/>
            <person name="Li L.F."/>
            <person name="Wei W."/>
            <person name="Gao Y.C."/>
            <person name="Liu J.Z."/>
            <person name="Shao H.Z."/>
            <person name="Wang X."/>
            <person name="Wang C.C."/>
            <person name="Yang T.C."/>
            <person name="Huo Q.B."/>
            <person name="Li W."/>
            <person name="Chen H.Y."/>
            <person name="Chen S.E."/>
            <person name="Zhou L.G."/>
            <person name="Ni X.B."/>
            <person name="Tian J.H."/>
            <person name="Sheng Y."/>
            <person name="Liu T."/>
            <person name="Pan Y.S."/>
            <person name="Xia L.Y."/>
            <person name="Li J."/>
            <person name="Zhao F."/>
            <person name="Cao W.C."/>
        </authorList>
    </citation>
    <scope>NUCLEOTIDE SEQUENCE</scope>
    <source>
        <strain evidence="2">Rsan-2018</strain>
    </source>
</reference>
<dbReference type="AlphaFoldDB" id="A0A9D4Q8C6"/>
<sequence length="95" mass="10375">MWNLRRSGTEEQYGEKEQLLQEIHNVARSHGYRIRPGAARKRSSSLAAQTDRGERRVATGVRDSASAALQAEPASGEDSTGFGDQVPSNLCKFGN</sequence>
<evidence type="ECO:0000313" key="2">
    <source>
        <dbReference type="EMBL" id="KAH7969671.1"/>
    </source>
</evidence>
<dbReference type="Proteomes" id="UP000821837">
    <property type="component" value="Unassembled WGS sequence"/>
</dbReference>
<gene>
    <name evidence="2" type="ORF">HPB52_021001</name>
</gene>
<accession>A0A9D4Q8C6</accession>
<dbReference type="EMBL" id="JABSTV010001248">
    <property type="protein sequence ID" value="KAH7969671.1"/>
    <property type="molecule type" value="Genomic_DNA"/>
</dbReference>